<reference evidence="2" key="5">
    <citation type="journal article" date="2021" name="G3 (Bethesda)">
        <title>Aegilops tauschii genome assembly Aet v5.0 features greater sequence contiguity and improved annotation.</title>
        <authorList>
            <person name="Wang L."/>
            <person name="Zhu T."/>
            <person name="Rodriguez J.C."/>
            <person name="Deal K.R."/>
            <person name="Dubcovsky J."/>
            <person name="McGuire P.E."/>
            <person name="Lux T."/>
            <person name="Spannagl M."/>
            <person name="Mayer K.F.X."/>
            <person name="Baldrich P."/>
            <person name="Meyers B.C."/>
            <person name="Huo N."/>
            <person name="Gu Y.Q."/>
            <person name="Zhou H."/>
            <person name="Devos K.M."/>
            <person name="Bennetzen J.L."/>
            <person name="Unver T."/>
            <person name="Budak H."/>
            <person name="Gulick P.J."/>
            <person name="Galiba G."/>
            <person name="Kalapos B."/>
            <person name="Nelson D.R."/>
            <person name="Li P."/>
            <person name="You F.M."/>
            <person name="Luo M.C."/>
            <person name="Dvorak J."/>
        </authorList>
    </citation>
    <scope>NUCLEOTIDE SEQUENCE [LARGE SCALE GENOMIC DNA]</scope>
    <source>
        <strain evidence="2">cv. AL8/78</strain>
    </source>
</reference>
<dbReference type="EnsemblPlants" id="AET3Gv21072600.1">
    <property type="protein sequence ID" value="AET3Gv21072600.1"/>
    <property type="gene ID" value="AET3Gv21072600"/>
</dbReference>
<feature type="transmembrane region" description="Helical" evidence="1">
    <location>
        <begin position="12"/>
        <end position="38"/>
    </location>
</feature>
<accession>A0A453GKD2</accession>
<proteinExistence type="predicted"/>
<protein>
    <submittedName>
        <fullName evidence="2">Uncharacterized protein</fullName>
    </submittedName>
</protein>
<dbReference type="AlphaFoldDB" id="A0A453GKD2"/>
<dbReference type="Proteomes" id="UP000015105">
    <property type="component" value="Chromosome 3D"/>
</dbReference>
<evidence type="ECO:0000313" key="2">
    <source>
        <dbReference type="EnsemblPlants" id="AET3Gv21072600.1"/>
    </source>
</evidence>
<dbReference type="Gramene" id="AET3Gv21072600.1">
    <property type="protein sequence ID" value="AET3Gv21072600.1"/>
    <property type="gene ID" value="AET3Gv21072600"/>
</dbReference>
<reference evidence="2" key="3">
    <citation type="journal article" date="2017" name="Nature">
        <title>Genome sequence of the progenitor of the wheat D genome Aegilops tauschii.</title>
        <authorList>
            <person name="Luo M.C."/>
            <person name="Gu Y.Q."/>
            <person name="Puiu D."/>
            <person name="Wang H."/>
            <person name="Twardziok S.O."/>
            <person name="Deal K.R."/>
            <person name="Huo N."/>
            <person name="Zhu T."/>
            <person name="Wang L."/>
            <person name="Wang Y."/>
            <person name="McGuire P.E."/>
            <person name="Liu S."/>
            <person name="Long H."/>
            <person name="Ramasamy R.K."/>
            <person name="Rodriguez J.C."/>
            <person name="Van S.L."/>
            <person name="Yuan L."/>
            <person name="Wang Z."/>
            <person name="Xia Z."/>
            <person name="Xiao L."/>
            <person name="Anderson O.D."/>
            <person name="Ouyang S."/>
            <person name="Liang Y."/>
            <person name="Zimin A.V."/>
            <person name="Pertea G."/>
            <person name="Qi P."/>
            <person name="Bennetzen J.L."/>
            <person name="Dai X."/>
            <person name="Dawson M.W."/>
            <person name="Muller H.G."/>
            <person name="Kugler K."/>
            <person name="Rivarola-Duarte L."/>
            <person name="Spannagl M."/>
            <person name="Mayer K.F.X."/>
            <person name="Lu F.H."/>
            <person name="Bevan M.W."/>
            <person name="Leroy P."/>
            <person name="Li P."/>
            <person name="You F.M."/>
            <person name="Sun Q."/>
            <person name="Liu Z."/>
            <person name="Lyons E."/>
            <person name="Wicker T."/>
            <person name="Salzberg S.L."/>
            <person name="Devos K.M."/>
            <person name="Dvorak J."/>
        </authorList>
    </citation>
    <scope>NUCLEOTIDE SEQUENCE [LARGE SCALE GENOMIC DNA]</scope>
    <source>
        <strain evidence="2">cv. AL8/78</strain>
    </source>
</reference>
<reference evidence="2" key="4">
    <citation type="submission" date="2019-03" db="UniProtKB">
        <authorList>
            <consortium name="EnsemblPlants"/>
        </authorList>
    </citation>
    <scope>IDENTIFICATION</scope>
</reference>
<keyword evidence="1" id="KW-0812">Transmembrane</keyword>
<reference evidence="3" key="2">
    <citation type="journal article" date="2017" name="Nat. Plants">
        <title>The Aegilops tauschii genome reveals multiple impacts of transposons.</title>
        <authorList>
            <person name="Zhao G."/>
            <person name="Zou C."/>
            <person name="Li K."/>
            <person name="Wang K."/>
            <person name="Li T."/>
            <person name="Gao L."/>
            <person name="Zhang X."/>
            <person name="Wang H."/>
            <person name="Yang Z."/>
            <person name="Liu X."/>
            <person name="Jiang W."/>
            <person name="Mao L."/>
            <person name="Kong X."/>
            <person name="Jiao Y."/>
            <person name="Jia J."/>
        </authorList>
    </citation>
    <scope>NUCLEOTIDE SEQUENCE [LARGE SCALE GENOMIC DNA]</scope>
    <source>
        <strain evidence="3">cv. AL8/78</strain>
    </source>
</reference>
<keyword evidence="3" id="KW-1185">Reference proteome</keyword>
<keyword evidence="1" id="KW-0472">Membrane</keyword>
<name>A0A453GKD2_AEGTS</name>
<sequence length="67" mass="7214">MAWLLAPVYGGLVLLIVLSCSILCVVASEILLIFSFLYVHVDADADVVAYGVVVGKSSETGFKSYTW</sequence>
<keyword evidence="1" id="KW-1133">Transmembrane helix</keyword>
<evidence type="ECO:0000313" key="3">
    <source>
        <dbReference type="Proteomes" id="UP000015105"/>
    </source>
</evidence>
<reference evidence="3" key="1">
    <citation type="journal article" date="2014" name="Science">
        <title>Ancient hybridizations among the ancestral genomes of bread wheat.</title>
        <authorList>
            <consortium name="International Wheat Genome Sequencing Consortium,"/>
            <person name="Marcussen T."/>
            <person name="Sandve S.R."/>
            <person name="Heier L."/>
            <person name="Spannagl M."/>
            <person name="Pfeifer M."/>
            <person name="Jakobsen K.S."/>
            <person name="Wulff B.B."/>
            <person name="Steuernagel B."/>
            <person name="Mayer K.F."/>
            <person name="Olsen O.A."/>
        </authorList>
    </citation>
    <scope>NUCLEOTIDE SEQUENCE [LARGE SCALE GENOMIC DNA]</scope>
    <source>
        <strain evidence="3">cv. AL8/78</strain>
    </source>
</reference>
<evidence type="ECO:0000256" key="1">
    <source>
        <dbReference type="SAM" id="Phobius"/>
    </source>
</evidence>
<organism evidence="2 3">
    <name type="scientific">Aegilops tauschii subsp. strangulata</name>
    <name type="common">Goatgrass</name>
    <dbReference type="NCBI Taxonomy" id="200361"/>
    <lineage>
        <taxon>Eukaryota</taxon>
        <taxon>Viridiplantae</taxon>
        <taxon>Streptophyta</taxon>
        <taxon>Embryophyta</taxon>
        <taxon>Tracheophyta</taxon>
        <taxon>Spermatophyta</taxon>
        <taxon>Magnoliopsida</taxon>
        <taxon>Liliopsida</taxon>
        <taxon>Poales</taxon>
        <taxon>Poaceae</taxon>
        <taxon>BOP clade</taxon>
        <taxon>Pooideae</taxon>
        <taxon>Triticodae</taxon>
        <taxon>Triticeae</taxon>
        <taxon>Triticinae</taxon>
        <taxon>Aegilops</taxon>
    </lineage>
</organism>